<evidence type="ECO:0000313" key="7">
    <source>
        <dbReference type="EMBL" id="SHI83921.1"/>
    </source>
</evidence>
<dbReference type="PRINTS" id="PR00019">
    <property type="entry name" value="LEURICHRPT"/>
</dbReference>
<dbReference type="STRING" id="1121393.SAMN02745216_00636"/>
<sequence>MPKDTRLLTILMLALFYWVPQAAAQIPETERAALIALYTAAGGSNWTNAGGWKEEPLAEDGFARPGTEAGWYGVTCNNDESHVTGVALSGNGLAGSIPPDLSALALLETLDLSKNALKGEIPASLGSLSALAGLYLHRNQLEGSFPASLGNLGALEHLYANRNNLSGPLPEEFSRLSELRILDVHHNLLSGEIPAWLGDLFWLQQILIHANKFTGRIPAELTKLFMLTKLNVSENRLTGGLPCGFDGLSQLQEFLASQNSLCGAIPSGMGSLSNLMVLDLSNNRFCGPVPEEIVHLTSLQNGKNDFRYNQFFTDDATVRAFMNAKQTGGDWESYQIDFFYAGDLNCDSILTLEDALDALQFTTANVLPCRNLGAGDVNQDGKAGMEEALHAMQAFGSAPVIEAVQSKQIEEGKALSFTLQLEAPGSLPVRFTMTNMPLNASLNPETGLFSWTPGTQDAQVHQPVFWCENAQGGGDFASTTITVTQGIVEEGWVLADNEQPTSLDVDLTLRWNTQDAIEADAIWSIAHQWGEDPVYHASVEGSAQGAPALMNQDYTINISFTSSDPITTDFPFLDGQVITYTLNLKNMMFYQGASAGDWDSLLPLSPGVVELELSGSVTGSRVWGGGLTP</sequence>
<feature type="signal peptide" evidence="6">
    <location>
        <begin position="1"/>
        <end position="24"/>
    </location>
</feature>
<evidence type="ECO:0000256" key="6">
    <source>
        <dbReference type="SAM" id="SignalP"/>
    </source>
</evidence>
<dbReference type="PANTHER" id="PTHR48057">
    <property type="entry name" value="LEUCINE-RICH REPEAT SERINE/THREONINE-PROTEIN KINASE 1"/>
    <property type="match status" value="1"/>
</dbReference>
<dbReference type="FunFam" id="3.80.10.10:FF:000400">
    <property type="entry name" value="Nuclear pore complex protein NUP107"/>
    <property type="match status" value="1"/>
</dbReference>
<dbReference type="OrthoDB" id="5497806at2"/>
<organism evidence="7 8">
    <name type="scientific">Desulfatibacillum alkenivorans DSM 16219</name>
    <dbReference type="NCBI Taxonomy" id="1121393"/>
    <lineage>
        <taxon>Bacteria</taxon>
        <taxon>Pseudomonadati</taxon>
        <taxon>Thermodesulfobacteriota</taxon>
        <taxon>Desulfobacteria</taxon>
        <taxon>Desulfobacterales</taxon>
        <taxon>Desulfatibacillaceae</taxon>
        <taxon>Desulfatibacillum</taxon>
    </lineage>
</organism>
<keyword evidence="5" id="KW-0472">Membrane</keyword>
<dbReference type="Pfam" id="PF05345">
    <property type="entry name" value="He_PIG"/>
    <property type="match status" value="1"/>
</dbReference>
<dbReference type="InterPro" id="IPR015919">
    <property type="entry name" value="Cadherin-like_sf"/>
</dbReference>
<dbReference type="Gene3D" id="2.60.40.10">
    <property type="entry name" value="Immunoglobulins"/>
    <property type="match status" value="1"/>
</dbReference>
<evidence type="ECO:0000256" key="1">
    <source>
        <dbReference type="ARBA" id="ARBA00004370"/>
    </source>
</evidence>
<feature type="chain" id="PRO_5012929099" evidence="6">
    <location>
        <begin position="25"/>
        <end position="629"/>
    </location>
</feature>
<dbReference type="GO" id="GO:0016020">
    <property type="term" value="C:membrane"/>
    <property type="evidence" value="ECO:0007669"/>
    <property type="project" value="UniProtKB-SubCell"/>
</dbReference>
<dbReference type="InterPro" id="IPR032675">
    <property type="entry name" value="LRR_dom_sf"/>
</dbReference>
<reference evidence="8" key="1">
    <citation type="submission" date="2016-11" db="EMBL/GenBank/DDBJ databases">
        <authorList>
            <person name="Varghese N."/>
            <person name="Submissions S."/>
        </authorList>
    </citation>
    <scope>NUCLEOTIDE SEQUENCE [LARGE SCALE GENOMIC DNA]</scope>
    <source>
        <strain evidence="8">DSM 16219</strain>
    </source>
</reference>
<dbReference type="SMART" id="SM00369">
    <property type="entry name" value="LRR_TYP"/>
    <property type="match status" value="5"/>
</dbReference>
<dbReference type="GO" id="GO:0005509">
    <property type="term" value="F:calcium ion binding"/>
    <property type="evidence" value="ECO:0007669"/>
    <property type="project" value="InterPro"/>
</dbReference>
<dbReference type="Pfam" id="PF13855">
    <property type="entry name" value="LRR_8"/>
    <property type="match status" value="1"/>
</dbReference>
<name>A0A1M6EEQ2_9BACT</name>
<dbReference type="InterPro" id="IPR013783">
    <property type="entry name" value="Ig-like_fold"/>
</dbReference>
<dbReference type="InterPro" id="IPR001611">
    <property type="entry name" value="Leu-rich_rpt"/>
</dbReference>
<evidence type="ECO:0000256" key="3">
    <source>
        <dbReference type="ARBA" id="ARBA00022729"/>
    </source>
</evidence>
<dbReference type="FunFam" id="3.80.10.10:FF:000383">
    <property type="entry name" value="Leucine-rich repeat receptor protein kinase EMS1"/>
    <property type="match status" value="1"/>
</dbReference>
<dbReference type="RefSeq" id="WP_073472777.1">
    <property type="nucleotide sequence ID" value="NZ_FQZU01000002.1"/>
</dbReference>
<dbReference type="Pfam" id="PF00560">
    <property type="entry name" value="LRR_1"/>
    <property type="match status" value="3"/>
</dbReference>
<evidence type="ECO:0000256" key="5">
    <source>
        <dbReference type="ARBA" id="ARBA00023136"/>
    </source>
</evidence>
<keyword evidence="2" id="KW-0433">Leucine-rich repeat</keyword>
<keyword evidence="8" id="KW-1185">Reference proteome</keyword>
<dbReference type="Gene3D" id="3.80.10.10">
    <property type="entry name" value="Ribonuclease Inhibitor"/>
    <property type="match status" value="2"/>
</dbReference>
<dbReference type="SUPFAM" id="SSF52058">
    <property type="entry name" value="L domain-like"/>
    <property type="match status" value="1"/>
</dbReference>
<keyword evidence="4" id="KW-0677">Repeat</keyword>
<dbReference type="PANTHER" id="PTHR48057:SF29">
    <property type="entry name" value="OS02G0609900 PROTEIN"/>
    <property type="match status" value="1"/>
</dbReference>
<dbReference type="InterPro" id="IPR003591">
    <property type="entry name" value="Leu-rich_rpt_typical-subtyp"/>
</dbReference>
<gene>
    <name evidence="7" type="ORF">SAMN02745216_00636</name>
</gene>
<accession>A0A1M6EEQ2</accession>
<evidence type="ECO:0000256" key="2">
    <source>
        <dbReference type="ARBA" id="ARBA00022614"/>
    </source>
</evidence>
<evidence type="ECO:0000256" key="4">
    <source>
        <dbReference type="ARBA" id="ARBA00022737"/>
    </source>
</evidence>
<evidence type="ECO:0000313" key="8">
    <source>
        <dbReference type="Proteomes" id="UP000183994"/>
    </source>
</evidence>
<dbReference type="AlphaFoldDB" id="A0A1M6EEQ2"/>
<proteinExistence type="predicted"/>
<dbReference type="SUPFAM" id="SSF49313">
    <property type="entry name" value="Cadherin-like"/>
    <property type="match status" value="1"/>
</dbReference>
<keyword evidence="3 6" id="KW-0732">Signal</keyword>
<comment type="subcellular location">
    <subcellularLocation>
        <location evidence="1">Membrane</location>
    </subcellularLocation>
</comment>
<dbReference type="InterPro" id="IPR052595">
    <property type="entry name" value="LRRC69/RLP"/>
</dbReference>
<dbReference type="EMBL" id="FQZU01000002">
    <property type="protein sequence ID" value="SHI83921.1"/>
    <property type="molecule type" value="Genomic_DNA"/>
</dbReference>
<protein>
    <submittedName>
        <fullName evidence="7">Leucine rich repeat-containing protein</fullName>
    </submittedName>
</protein>
<dbReference type="Proteomes" id="UP000183994">
    <property type="component" value="Unassembled WGS sequence"/>
</dbReference>